<keyword evidence="7" id="KW-1185">Reference proteome</keyword>
<keyword evidence="3" id="KW-0378">Hydrolase</keyword>
<dbReference type="GO" id="GO:0004222">
    <property type="term" value="F:metalloendopeptidase activity"/>
    <property type="evidence" value="ECO:0007669"/>
    <property type="project" value="InterPro"/>
</dbReference>
<dbReference type="SUPFAM" id="SSF55486">
    <property type="entry name" value="Metalloproteases ('zincins'), catalytic domain"/>
    <property type="match status" value="1"/>
</dbReference>
<keyword evidence="1" id="KW-0645">Protease</keyword>
<evidence type="ECO:0000256" key="4">
    <source>
        <dbReference type="ARBA" id="ARBA00022833"/>
    </source>
</evidence>
<dbReference type="InterPro" id="IPR024079">
    <property type="entry name" value="MetalloPept_cat_dom_sf"/>
</dbReference>
<dbReference type="InterPro" id="IPR001818">
    <property type="entry name" value="Pept_M10_metallopeptidase"/>
</dbReference>
<evidence type="ECO:0000256" key="1">
    <source>
        <dbReference type="ARBA" id="ARBA00022670"/>
    </source>
</evidence>
<reference evidence="6 7" key="1">
    <citation type="submission" date="2021-06" db="EMBL/GenBank/DDBJ databases">
        <title>Caerostris extrusa draft genome.</title>
        <authorList>
            <person name="Kono N."/>
            <person name="Arakawa K."/>
        </authorList>
    </citation>
    <scope>NUCLEOTIDE SEQUENCE [LARGE SCALE GENOMIC DNA]</scope>
</reference>
<dbReference type="Gene3D" id="3.40.390.10">
    <property type="entry name" value="Collagenase (Catalytic Domain)"/>
    <property type="match status" value="1"/>
</dbReference>
<evidence type="ECO:0000259" key="5">
    <source>
        <dbReference type="Pfam" id="PF00413"/>
    </source>
</evidence>
<evidence type="ECO:0000256" key="2">
    <source>
        <dbReference type="ARBA" id="ARBA00022723"/>
    </source>
</evidence>
<feature type="domain" description="Peptidase M10 metallopeptidase" evidence="5">
    <location>
        <begin position="5"/>
        <end position="74"/>
    </location>
</feature>
<sequence>MTNEHVMGYAHYPEEGKVFINDKLKLNQVFYVLQHEFGHALGLTHDGNQNSTMFPYFLGKNNVSEYDRQRLQKIIQVSF</sequence>
<dbReference type="GO" id="GO:0031012">
    <property type="term" value="C:extracellular matrix"/>
    <property type="evidence" value="ECO:0007669"/>
    <property type="project" value="InterPro"/>
</dbReference>
<evidence type="ECO:0000256" key="3">
    <source>
        <dbReference type="ARBA" id="ARBA00022801"/>
    </source>
</evidence>
<gene>
    <name evidence="6" type="ORF">CEXT_13181</name>
</gene>
<comment type="caution">
    <text evidence="6">The sequence shown here is derived from an EMBL/GenBank/DDBJ whole genome shotgun (WGS) entry which is preliminary data.</text>
</comment>
<dbReference type="GO" id="GO:0008270">
    <property type="term" value="F:zinc ion binding"/>
    <property type="evidence" value="ECO:0007669"/>
    <property type="project" value="InterPro"/>
</dbReference>
<organism evidence="6 7">
    <name type="scientific">Caerostris extrusa</name>
    <name type="common">Bark spider</name>
    <name type="synonym">Caerostris bankana</name>
    <dbReference type="NCBI Taxonomy" id="172846"/>
    <lineage>
        <taxon>Eukaryota</taxon>
        <taxon>Metazoa</taxon>
        <taxon>Ecdysozoa</taxon>
        <taxon>Arthropoda</taxon>
        <taxon>Chelicerata</taxon>
        <taxon>Arachnida</taxon>
        <taxon>Araneae</taxon>
        <taxon>Araneomorphae</taxon>
        <taxon>Entelegynae</taxon>
        <taxon>Araneoidea</taxon>
        <taxon>Araneidae</taxon>
        <taxon>Caerostris</taxon>
    </lineage>
</organism>
<evidence type="ECO:0000313" key="7">
    <source>
        <dbReference type="Proteomes" id="UP001054945"/>
    </source>
</evidence>
<protein>
    <recommendedName>
        <fullName evidence="5">Peptidase M10 metallopeptidase domain-containing protein</fullName>
    </recommendedName>
</protein>
<name>A0AAV4SMQ8_CAEEX</name>
<dbReference type="Pfam" id="PF00413">
    <property type="entry name" value="Peptidase_M10"/>
    <property type="match status" value="1"/>
</dbReference>
<evidence type="ECO:0000313" key="6">
    <source>
        <dbReference type="EMBL" id="GIY34777.1"/>
    </source>
</evidence>
<keyword evidence="4" id="KW-0862">Zinc</keyword>
<dbReference type="Proteomes" id="UP001054945">
    <property type="component" value="Unassembled WGS sequence"/>
</dbReference>
<keyword evidence="2" id="KW-0479">Metal-binding</keyword>
<dbReference type="AlphaFoldDB" id="A0AAV4SMQ8"/>
<proteinExistence type="predicted"/>
<dbReference type="EMBL" id="BPLR01009806">
    <property type="protein sequence ID" value="GIY34777.1"/>
    <property type="molecule type" value="Genomic_DNA"/>
</dbReference>
<dbReference type="GO" id="GO:0006508">
    <property type="term" value="P:proteolysis"/>
    <property type="evidence" value="ECO:0007669"/>
    <property type="project" value="UniProtKB-KW"/>
</dbReference>
<accession>A0AAV4SMQ8</accession>